<dbReference type="AlphaFoldDB" id="A0AAV7LDY4"/>
<dbReference type="Proteomes" id="UP001066276">
    <property type="component" value="Chromosome 11"/>
</dbReference>
<sequence length="222" mass="24997">MLFEKVILAGLSDFATSKNLLAKEQFRFRKEHSTNHQLLTVVDIISHGFNINKSIGVGFLEVAKAFDRVWHRGLIFKLIKLTFSSYLVNLLTCYLEEHTFHVAMHEECSTVLPILAGVPQGSMVEPFLCSIFTNDTPKDEKKTDLTLYANDVAVNSQSFSEKEAAKNLEASLCKISGWSSDWRMNLNTSKTTATLFTESRLKSIHRSASMERRYSGKAAAHT</sequence>
<evidence type="ECO:0000313" key="3">
    <source>
        <dbReference type="Proteomes" id="UP001066276"/>
    </source>
</evidence>
<dbReference type="Pfam" id="PF00078">
    <property type="entry name" value="RVT_1"/>
    <property type="match status" value="1"/>
</dbReference>
<dbReference type="PANTHER" id="PTHR36688">
    <property type="entry name" value="ENDO/EXONUCLEASE/PHOSPHATASE DOMAIN-CONTAINING PROTEIN"/>
    <property type="match status" value="1"/>
</dbReference>
<dbReference type="InterPro" id="IPR000477">
    <property type="entry name" value="RT_dom"/>
</dbReference>
<feature type="domain" description="Reverse transcriptase" evidence="1">
    <location>
        <begin position="1"/>
        <end position="219"/>
    </location>
</feature>
<evidence type="ECO:0000313" key="2">
    <source>
        <dbReference type="EMBL" id="KAJ1089832.1"/>
    </source>
</evidence>
<accession>A0AAV7LDY4</accession>
<keyword evidence="3" id="KW-1185">Reference proteome</keyword>
<dbReference type="PROSITE" id="PS50878">
    <property type="entry name" value="RT_POL"/>
    <property type="match status" value="1"/>
</dbReference>
<organism evidence="2 3">
    <name type="scientific">Pleurodeles waltl</name>
    <name type="common">Iberian ribbed newt</name>
    <dbReference type="NCBI Taxonomy" id="8319"/>
    <lineage>
        <taxon>Eukaryota</taxon>
        <taxon>Metazoa</taxon>
        <taxon>Chordata</taxon>
        <taxon>Craniata</taxon>
        <taxon>Vertebrata</taxon>
        <taxon>Euteleostomi</taxon>
        <taxon>Amphibia</taxon>
        <taxon>Batrachia</taxon>
        <taxon>Caudata</taxon>
        <taxon>Salamandroidea</taxon>
        <taxon>Salamandridae</taxon>
        <taxon>Pleurodelinae</taxon>
        <taxon>Pleurodeles</taxon>
    </lineage>
</organism>
<protein>
    <recommendedName>
        <fullName evidence="1">Reverse transcriptase domain-containing protein</fullName>
    </recommendedName>
</protein>
<name>A0AAV7LDY4_PLEWA</name>
<proteinExistence type="predicted"/>
<dbReference type="PANTHER" id="PTHR36688:SF1">
    <property type="entry name" value="ENDONUCLEASE_EXONUCLEASE_PHOSPHATASE DOMAIN-CONTAINING PROTEIN"/>
    <property type="match status" value="1"/>
</dbReference>
<dbReference type="InterPro" id="IPR052560">
    <property type="entry name" value="RdDP_mobile_element"/>
</dbReference>
<comment type="caution">
    <text evidence="2">The sequence shown here is derived from an EMBL/GenBank/DDBJ whole genome shotgun (WGS) entry which is preliminary data.</text>
</comment>
<evidence type="ECO:0000259" key="1">
    <source>
        <dbReference type="PROSITE" id="PS50878"/>
    </source>
</evidence>
<gene>
    <name evidence="2" type="ORF">NDU88_002976</name>
</gene>
<dbReference type="EMBL" id="JANPWB010000015">
    <property type="protein sequence ID" value="KAJ1089832.1"/>
    <property type="molecule type" value="Genomic_DNA"/>
</dbReference>
<reference evidence="2" key="1">
    <citation type="journal article" date="2022" name="bioRxiv">
        <title>Sequencing and chromosome-scale assembly of the giantPleurodeles waltlgenome.</title>
        <authorList>
            <person name="Brown T."/>
            <person name="Elewa A."/>
            <person name="Iarovenko S."/>
            <person name="Subramanian E."/>
            <person name="Araus A.J."/>
            <person name="Petzold A."/>
            <person name="Susuki M."/>
            <person name="Suzuki K.-i.T."/>
            <person name="Hayashi T."/>
            <person name="Toyoda A."/>
            <person name="Oliveira C."/>
            <person name="Osipova E."/>
            <person name="Leigh N.D."/>
            <person name="Simon A."/>
            <person name="Yun M.H."/>
        </authorList>
    </citation>
    <scope>NUCLEOTIDE SEQUENCE</scope>
    <source>
        <strain evidence="2">20211129_DDA</strain>
        <tissue evidence="2">Liver</tissue>
    </source>
</reference>